<dbReference type="PROSITE" id="PS51011">
    <property type="entry name" value="ARID"/>
    <property type="match status" value="1"/>
</dbReference>
<feature type="region of interest" description="Disordered" evidence="4">
    <location>
        <begin position="32"/>
        <end position="71"/>
    </location>
</feature>
<evidence type="ECO:0000256" key="2">
    <source>
        <dbReference type="ARBA" id="ARBA00023163"/>
    </source>
</evidence>
<keyword evidence="3" id="KW-0539">Nucleus</keyword>
<dbReference type="Pfam" id="PF01388">
    <property type="entry name" value="ARID"/>
    <property type="match status" value="1"/>
</dbReference>
<feature type="compositionally biased region" description="Low complexity" evidence="4">
    <location>
        <begin position="892"/>
        <end position="918"/>
    </location>
</feature>
<evidence type="ECO:0000256" key="1">
    <source>
        <dbReference type="ARBA" id="ARBA00023015"/>
    </source>
</evidence>
<dbReference type="Proteomes" id="UP000694402">
    <property type="component" value="Unassembled WGS sequence"/>
</dbReference>
<evidence type="ECO:0000313" key="6">
    <source>
        <dbReference type="Ensembl" id="ENSOTSP00005131330.1"/>
    </source>
</evidence>
<dbReference type="PANTHER" id="PTHR13964">
    <property type="entry name" value="RBP-RELATED"/>
    <property type="match status" value="1"/>
</dbReference>
<dbReference type="Gene3D" id="1.10.150.60">
    <property type="entry name" value="ARID DNA-binding domain"/>
    <property type="match status" value="1"/>
</dbReference>
<feature type="compositionally biased region" description="Basic and acidic residues" evidence="4">
    <location>
        <begin position="292"/>
        <end position="314"/>
    </location>
</feature>
<dbReference type="FunFam" id="1.10.150.60:FF:000003">
    <property type="entry name" value="AT-rich interactive domain-containing protein 4B"/>
    <property type="match status" value="1"/>
</dbReference>
<evidence type="ECO:0000256" key="4">
    <source>
        <dbReference type="SAM" id="MobiDB-lite"/>
    </source>
</evidence>
<dbReference type="InterPro" id="IPR051232">
    <property type="entry name" value="ARID/SWI1_ChromRemod"/>
</dbReference>
<accession>A0AAZ3QSX7</accession>
<dbReference type="InterPro" id="IPR001606">
    <property type="entry name" value="ARID_dom"/>
</dbReference>
<dbReference type="GO" id="GO:0006357">
    <property type="term" value="P:regulation of transcription by RNA polymerase II"/>
    <property type="evidence" value="ECO:0007669"/>
    <property type="project" value="TreeGrafter"/>
</dbReference>
<feature type="compositionally biased region" description="Basic residues" evidence="4">
    <location>
        <begin position="338"/>
        <end position="347"/>
    </location>
</feature>
<dbReference type="GeneTree" id="ENSGT00940000158149"/>
<reference evidence="6" key="3">
    <citation type="submission" date="2025-09" db="UniProtKB">
        <authorList>
            <consortium name="Ensembl"/>
        </authorList>
    </citation>
    <scope>IDENTIFICATION</scope>
</reference>
<feature type="compositionally biased region" description="Basic and acidic residues" evidence="4">
    <location>
        <begin position="685"/>
        <end position="698"/>
    </location>
</feature>
<reference evidence="6" key="2">
    <citation type="submission" date="2025-08" db="UniProtKB">
        <authorList>
            <consortium name="Ensembl"/>
        </authorList>
    </citation>
    <scope>IDENTIFICATION</scope>
</reference>
<feature type="compositionally biased region" description="Basic and acidic residues" evidence="4">
    <location>
        <begin position="236"/>
        <end position="260"/>
    </location>
</feature>
<feature type="compositionally biased region" description="Polar residues" evidence="4">
    <location>
        <begin position="976"/>
        <end position="989"/>
    </location>
</feature>
<feature type="compositionally biased region" description="Polar residues" evidence="4">
    <location>
        <begin position="504"/>
        <end position="524"/>
    </location>
</feature>
<feature type="compositionally biased region" description="Low complexity" evidence="4">
    <location>
        <begin position="849"/>
        <end position="862"/>
    </location>
</feature>
<feature type="compositionally biased region" description="Acidic residues" evidence="4">
    <location>
        <begin position="42"/>
        <end position="69"/>
    </location>
</feature>
<feature type="compositionally biased region" description="Basic and acidic residues" evidence="4">
    <location>
        <begin position="623"/>
        <end position="632"/>
    </location>
</feature>
<feature type="domain" description="ARID" evidence="5">
    <location>
        <begin position="70"/>
        <end position="162"/>
    </location>
</feature>
<keyword evidence="1" id="KW-0805">Transcription regulation</keyword>
<evidence type="ECO:0000313" key="7">
    <source>
        <dbReference type="Proteomes" id="UP000694402"/>
    </source>
</evidence>
<feature type="compositionally biased region" description="Basic and acidic residues" evidence="4">
    <location>
        <begin position="919"/>
        <end position="928"/>
    </location>
</feature>
<feature type="compositionally biased region" description="Polar residues" evidence="4">
    <location>
        <begin position="766"/>
        <end position="795"/>
    </location>
</feature>
<dbReference type="InterPro" id="IPR036431">
    <property type="entry name" value="ARID_dom_sf"/>
</dbReference>
<feature type="compositionally biased region" description="Basic and acidic residues" evidence="4">
    <location>
        <begin position="348"/>
        <end position="359"/>
    </location>
</feature>
<sequence length="1136" mass="122583">MDTDSPPKADAGLKQVLDAAVEFVHQAVVPGSWRTEVKDESSTSEEDEEEEEQEEEASEEEDEEEVEPFPEERDNFLQQLYKFMEDRGTPINKKPVLGYRNLDLFKLYRLVHQLGGFHDIESGSVWKTVYQALGIPVLNSAAGYNVKCAYRKYLYGFEEYCTSCAITFRMDLPLKQPKAEGGKAEGETGEAGGDSSVPPVASSSSAEEQKRKACYSERENLCCSETSSTQPIVCKEDTELTRNRPELEPLKAEQQKAEREGGDDDDDGVDDEEGNDHHKHGSDDEDGPSFARLREEGVKLEPYDEEQEAGKAEDISGSGYDEWVKADKIVRPANKNVQKIKHRKKIKNKAERERNRLEQLNEDLGSPSPNRLRVPRPSSKSLGPCSAHERHVFSKMEDASESSTDESDQDGGREDDDDHPGSGGRGSLRKGGPPKPLHALDRWEGTASTDVPKPPLVTGKSQQPISVETPEAGRRRSQLEFEAEREGPGSSACRKRKSEGVAGEQQTSKGPPSKTKLPTRSTRSADWLPGGSNRRAQERAGGLGEDRGGAGGSSSSSSDDGGAPPTEPHQADGDRPSSRPKPSPSKKYNGMKDKSGTGGGGGARPAGFWEIPEKRAKMASSSVEERERERARPAGGSRTKGQKDVWSSIQAQWPKKTLKELFSDSDTEAANSPPPPGPAQSSSSCHEERESRGERDGNEAGLGGPERESRGERDGEGDEAGGRGPEREIRGEQGGEGDEGGGGPEREDHDLSEENQGQEKRRSEQEFPSSGSDSVLNTPPTTPESPSMGHSSSGAMAQGAGTGSNRTQPSCPPLSVTPALGTTPSSDPLAPGRPNTLAEEGGCGRSETDSSTVEVESLGGELQDQDLPPDQEQGEPHHHGGAGSPSSQSKVSLLDGPGSLSSSHSHSNSTCSLELSSSSRHDNTEHKAKVSASHKRQKEQQAGGAAKKPKPNRKSSVPPKKNNNRKTAHSSDSEDQSLGESTAKSSVSKTHGAADMKGSISPKCPGLGQGRTPPSSQKYHKQHGDPDHHHHLHNREHHREPDLDKMSSLERISFLQEKLQDIRNHYLSLKSEVASIDRRRKRIKKKERESTVAASSSSSSSPSSSSLTAAVMLTLADTPVSSSSSSQNSVVSVECR</sequence>
<proteinExistence type="predicted"/>
<evidence type="ECO:0000256" key="3">
    <source>
        <dbReference type="ARBA" id="ARBA00023242"/>
    </source>
</evidence>
<organism evidence="6 7">
    <name type="scientific">Oncorhynchus tshawytscha</name>
    <name type="common">Chinook salmon</name>
    <name type="synonym">Salmo tshawytscha</name>
    <dbReference type="NCBI Taxonomy" id="74940"/>
    <lineage>
        <taxon>Eukaryota</taxon>
        <taxon>Metazoa</taxon>
        <taxon>Chordata</taxon>
        <taxon>Craniata</taxon>
        <taxon>Vertebrata</taxon>
        <taxon>Euteleostomi</taxon>
        <taxon>Actinopterygii</taxon>
        <taxon>Neopterygii</taxon>
        <taxon>Teleostei</taxon>
        <taxon>Protacanthopterygii</taxon>
        <taxon>Salmoniformes</taxon>
        <taxon>Salmonidae</taxon>
        <taxon>Salmoninae</taxon>
        <taxon>Oncorhynchus</taxon>
    </lineage>
</organism>
<feature type="compositionally biased region" description="Low complexity" evidence="4">
    <location>
        <begin position="1095"/>
        <end position="1106"/>
    </location>
</feature>
<feature type="compositionally biased region" description="Basic and acidic residues" evidence="4">
    <location>
        <begin position="471"/>
        <end position="487"/>
    </location>
</feature>
<feature type="compositionally biased region" description="Low complexity" evidence="4">
    <location>
        <begin position="193"/>
        <end position="206"/>
    </location>
</feature>
<feature type="compositionally biased region" description="Low complexity" evidence="4">
    <location>
        <begin position="553"/>
        <end position="563"/>
    </location>
</feature>
<dbReference type="GO" id="GO:0000976">
    <property type="term" value="F:transcription cis-regulatory region binding"/>
    <property type="evidence" value="ECO:0007669"/>
    <property type="project" value="TreeGrafter"/>
</dbReference>
<dbReference type="SMART" id="SM00501">
    <property type="entry name" value="BRIGHT"/>
    <property type="match status" value="1"/>
</dbReference>
<gene>
    <name evidence="6" type="primary">LOC112224722</name>
</gene>
<feature type="region of interest" description="Disordered" evidence="4">
    <location>
        <begin position="1066"/>
        <end position="1107"/>
    </location>
</feature>
<feature type="region of interest" description="Disordered" evidence="4">
    <location>
        <begin position="178"/>
        <end position="208"/>
    </location>
</feature>
<feature type="compositionally biased region" description="Acidic residues" evidence="4">
    <location>
        <begin position="261"/>
        <end position="274"/>
    </location>
</feature>
<dbReference type="SUPFAM" id="SSF46774">
    <property type="entry name" value="ARID-like"/>
    <property type="match status" value="1"/>
</dbReference>
<protein>
    <submittedName>
        <fullName evidence="6">AT-rich interaction domain 4B</fullName>
    </submittedName>
</protein>
<feature type="compositionally biased region" description="Basic and acidic residues" evidence="4">
    <location>
        <begin position="387"/>
        <end position="398"/>
    </location>
</feature>
<feature type="compositionally biased region" description="Basic and acidic residues" evidence="4">
    <location>
        <begin position="705"/>
        <end position="733"/>
    </location>
</feature>
<evidence type="ECO:0000259" key="5">
    <source>
        <dbReference type="PROSITE" id="PS51011"/>
    </source>
</evidence>
<keyword evidence="2" id="KW-0804">Transcription</keyword>
<feature type="compositionally biased region" description="Acidic residues" evidence="4">
    <location>
        <begin position="863"/>
        <end position="873"/>
    </location>
</feature>
<dbReference type="PANTHER" id="PTHR13964:SF24">
    <property type="entry name" value="AT-RICH INTERACTIVE DOMAIN-CONTAINING PROTEIN 4B"/>
    <property type="match status" value="1"/>
</dbReference>
<dbReference type="Ensembl" id="ENSOTST00005115535.1">
    <property type="protein sequence ID" value="ENSOTSP00005131330.1"/>
    <property type="gene ID" value="ENSOTSG00005059947.1"/>
</dbReference>
<reference evidence="7" key="1">
    <citation type="journal article" date="2018" name="PLoS ONE">
        <title>Chinook salmon (Oncorhynchus tshawytscha) genome and transcriptome.</title>
        <authorList>
            <person name="Christensen K.A."/>
            <person name="Leong J.S."/>
            <person name="Sakhrani D."/>
            <person name="Biagi C.A."/>
            <person name="Minkley D.R."/>
            <person name="Withler R.E."/>
            <person name="Rondeau E.B."/>
            <person name="Koop B.F."/>
            <person name="Devlin R.H."/>
        </authorList>
    </citation>
    <scope>NUCLEOTIDE SEQUENCE [LARGE SCALE GENOMIC DNA]</scope>
</reference>
<name>A0AAZ3QSX7_ONCTS</name>
<dbReference type="SMART" id="SM01014">
    <property type="entry name" value="ARID"/>
    <property type="match status" value="1"/>
</dbReference>
<dbReference type="GO" id="GO:0005634">
    <property type="term" value="C:nucleus"/>
    <property type="evidence" value="ECO:0007669"/>
    <property type="project" value="TreeGrafter"/>
</dbReference>
<keyword evidence="7" id="KW-1185">Reference proteome</keyword>
<feature type="region of interest" description="Disordered" evidence="4">
    <location>
        <begin position="236"/>
        <end position="1045"/>
    </location>
</feature>
<feature type="compositionally biased region" description="Acidic residues" evidence="4">
    <location>
        <begin position="399"/>
        <end position="418"/>
    </location>
</feature>
<dbReference type="AlphaFoldDB" id="A0AAZ3QSX7"/>